<dbReference type="PROSITE" id="PS50118">
    <property type="entry name" value="HMG_BOX_2"/>
    <property type="match status" value="1"/>
</dbReference>
<dbReference type="GO" id="GO:0005634">
    <property type="term" value="C:nucleus"/>
    <property type="evidence" value="ECO:0007669"/>
    <property type="project" value="UniProtKB-UniRule"/>
</dbReference>
<dbReference type="OrthoDB" id="6247875at2759"/>
<dbReference type="InterPro" id="IPR009071">
    <property type="entry name" value="HMG_box_dom"/>
</dbReference>
<keyword evidence="2 3" id="KW-0539">Nucleus</keyword>
<feature type="compositionally biased region" description="Low complexity" evidence="4">
    <location>
        <begin position="250"/>
        <end position="266"/>
    </location>
</feature>
<sequence length="409" mass="44864">MSSHFGSCSSFLPPAPNPALSASLQFPSPFILSTEFPYNISLSCDTRWPGSQVPSFVQSYPNLTDTMPSIPAQREAQAQLPFQTADLSLSLLANASGLVFDHQPHDSLFPHSQQPPFPNNDFEADPKEKQRPRPSNAFILFRSDFLKRKLVSKGQETRQHKLSIIAAKCWNKLTREEKKKWFLEAEREKKAHALKYADHQPQPRARARTRRESRIMASPRELEHLGRLADMAYQEIINDTPSSSQLSRESATSLSASTTTALASGSPTPPTQVKGTDLSALDCYQEQEQPSQQPLFSSPAGKVGELSLPQSYQPLRTASASDFSTFQDGGMFPTTSFVGTYPATISRPASAPMCPTASSVSGTLTTFPSELAFRGSTSINEQTSNYFTMFSDSLPHDITLSGFSGLANA</sequence>
<dbReference type="Pfam" id="PF00505">
    <property type="entry name" value="HMG_box"/>
    <property type="match status" value="1"/>
</dbReference>
<dbReference type="SMART" id="SM00398">
    <property type="entry name" value="HMG"/>
    <property type="match status" value="1"/>
</dbReference>
<feature type="DNA-binding region" description="HMG box" evidence="3">
    <location>
        <begin position="131"/>
        <end position="200"/>
    </location>
</feature>
<dbReference type="PANTHER" id="PTHR45789:SF2">
    <property type="entry name" value="FI18025P1"/>
    <property type="match status" value="1"/>
</dbReference>
<dbReference type="GO" id="GO:0000981">
    <property type="term" value="F:DNA-binding transcription factor activity, RNA polymerase II-specific"/>
    <property type="evidence" value="ECO:0007669"/>
    <property type="project" value="TreeGrafter"/>
</dbReference>
<evidence type="ECO:0000313" key="7">
    <source>
        <dbReference type="Proteomes" id="UP000759537"/>
    </source>
</evidence>
<dbReference type="InterPro" id="IPR036910">
    <property type="entry name" value="HMG_box_dom_sf"/>
</dbReference>
<evidence type="ECO:0000256" key="3">
    <source>
        <dbReference type="PROSITE-ProRule" id="PRU00267"/>
    </source>
</evidence>
<reference evidence="6" key="1">
    <citation type="submission" date="2019-10" db="EMBL/GenBank/DDBJ databases">
        <authorList>
            <consortium name="DOE Joint Genome Institute"/>
            <person name="Kuo A."/>
            <person name="Miyauchi S."/>
            <person name="Kiss E."/>
            <person name="Drula E."/>
            <person name="Kohler A."/>
            <person name="Sanchez-Garcia M."/>
            <person name="Andreopoulos B."/>
            <person name="Barry K.W."/>
            <person name="Bonito G."/>
            <person name="Buee M."/>
            <person name="Carver A."/>
            <person name="Chen C."/>
            <person name="Cichocki N."/>
            <person name="Clum A."/>
            <person name="Culley D."/>
            <person name="Crous P.W."/>
            <person name="Fauchery L."/>
            <person name="Girlanda M."/>
            <person name="Hayes R."/>
            <person name="Keri Z."/>
            <person name="LaButti K."/>
            <person name="Lipzen A."/>
            <person name="Lombard V."/>
            <person name="Magnuson J."/>
            <person name="Maillard F."/>
            <person name="Morin E."/>
            <person name="Murat C."/>
            <person name="Nolan M."/>
            <person name="Ohm R."/>
            <person name="Pangilinan J."/>
            <person name="Pereira M."/>
            <person name="Perotto S."/>
            <person name="Peter M."/>
            <person name="Riley R."/>
            <person name="Sitrit Y."/>
            <person name="Stielow B."/>
            <person name="Szollosi G."/>
            <person name="Zifcakova L."/>
            <person name="Stursova M."/>
            <person name="Spatafora J.W."/>
            <person name="Tedersoo L."/>
            <person name="Vaario L.-M."/>
            <person name="Yamada A."/>
            <person name="Yan M."/>
            <person name="Wang P."/>
            <person name="Xu J."/>
            <person name="Bruns T."/>
            <person name="Baldrian P."/>
            <person name="Vilgalys R."/>
            <person name="Henrissat B."/>
            <person name="Grigoriev I.V."/>
            <person name="Hibbett D."/>
            <person name="Nagy L.G."/>
            <person name="Martin F.M."/>
        </authorList>
    </citation>
    <scope>NUCLEOTIDE SEQUENCE</scope>
    <source>
        <strain evidence="6">Prilba</strain>
    </source>
</reference>
<keyword evidence="1 3" id="KW-0238">DNA-binding</keyword>
<gene>
    <name evidence="6" type="ORF">DFH94DRAFT_688881</name>
</gene>
<dbReference type="CDD" id="cd01389">
    <property type="entry name" value="HMG-box_ROX1-like"/>
    <property type="match status" value="1"/>
</dbReference>
<accession>A0A9P5N1R3</accession>
<dbReference type="AlphaFoldDB" id="A0A9P5N1R3"/>
<comment type="caution">
    <text evidence="6">The sequence shown here is derived from an EMBL/GenBank/DDBJ whole genome shotgun (WGS) entry which is preliminary data.</text>
</comment>
<feature type="domain" description="HMG box" evidence="5">
    <location>
        <begin position="131"/>
        <end position="200"/>
    </location>
</feature>
<feature type="region of interest" description="Disordered" evidence="4">
    <location>
        <begin position="240"/>
        <end position="276"/>
    </location>
</feature>
<dbReference type="PANTHER" id="PTHR45789">
    <property type="entry name" value="FI18025P1"/>
    <property type="match status" value="1"/>
</dbReference>
<organism evidence="6 7">
    <name type="scientific">Russula ochroleuca</name>
    <dbReference type="NCBI Taxonomy" id="152965"/>
    <lineage>
        <taxon>Eukaryota</taxon>
        <taxon>Fungi</taxon>
        <taxon>Dikarya</taxon>
        <taxon>Basidiomycota</taxon>
        <taxon>Agaricomycotina</taxon>
        <taxon>Agaricomycetes</taxon>
        <taxon>Russulales</taxon>
        <taxon>Russulaceae</taxon>
        <taxon>Russula</taxon>
    </lineage>
</organism>
<dbReference type="Gene3D" id="1.10.30.10">
    <property type="entry name" value="High mobility group box domain"/>
    <property type="match status" value="1"/>
</dbReference>
<reference evidence="6" key="2">
    <citation type="journal article" date="2020" name="Nat. Commun.">
        <title>Large-scale genome sequencing of mycorrhizal fungi provides insights into the early evolution of symbiotic traits.</title>
        <authorList>
            <person name="Miyauchi S."/>
            <person name="Kiss E."/>
            <person name="Kuo A."/>
            <person name="Drula E."/>
            <person name="Kohler A."/>
            <person name="Sanchez-Garcia M."/>
            <person name="Morin E."/>
            <person name="Andreopoulos B."/>
            <person name="Barry K.W."/>
            <person name="Bonito G."/>
            <person name="Buee M."/>
            <person name="Carver A."/>
            <person name="Chen C."/>
            <person name="Cichocki N."/>
            <person name="Clum A."/>
            <person name="Culley D."/>
            <person name="Crous P.W."/>
            <person name="Fauchery L."/>
            <person name="Girlanda M."/>
            <person name="Hayes R.D."/>
            <person name="Keri Z."/>
            <person name="LaButti K."/>
            <person name="Lipzen A."/>
            <person name="Lombard V."/>
            <person name="Magnuson J."/>
            <person name="Maillard F."/>
            <person name="Murat C."/>
            <person name="Nolan M."/>
            <person name="Ohm R.A."/>
            <person name="Pangilinan J."/>
            <person name="Pereira M.F."/>
            <person name="Perotto S."/>
            <person name="Peter M."/>
            <person name="Pfister S."/>
            <person name="Riley R."/>
            <person name="Sitrit Y."/>
            <person name="Stielow J.B."/>
            <person name="Szollosi G."/>
            <person name="Zifcakova L."/>
            <person name="Stursova M."/>
            <person name="Spatafora J.W."/>
            <person name="Tedersoo L."/>
            <person name="Vaario L.M."/>
            <person name="Yamada A."/>
            <person name="Yan M."/>
            <person name="Wang P."/>
            <person name="Xu J."/>
            <person name="Bruns T."/>
            <person name="Baldrian P."/>
            <person name="Vilgalys R."/>
            <person name="Dunand C."/>
            <person name="Henrissat B."/>
            <person name="Grigoriev I.V."/>
            <person name="Hibbett D."/>
            <person name="Nagy L.G."/>
            <person name="Martin F.M."/>
        </authorList>
    </citation>
    <scope>NUCLEOTIDE SEQUENCE</scope>
    <source>
        <strain evidence="6">Prilba</strain>
    </source>
</reference>
<protein>
    <recommendedName>
        <fullName evidence="5">HMG box domain-containing protein</fullName>
    </recommendedName>
</protein>
<evidence type="ECO:0000259" key="5">
    <source>
        <dbReference type="PROSITE" id="PS50118"/>
    </source>
</evidence>
<evidence type="ECO:0000256" key="4">
    <source>
        <dbReference type="SAM" id="MobiDB-lite"/>
    </source>
</evidence>
<dbReference type="Proteomes" id="UP000759537">
    <property type="component" value="Unassembled WGS sequence"/>
</dbReference>
<evidence type="ECO:0000256" key="1">
    <source>
        <dbReference type="ARBA" id="ARBA00023125"/>
    </source>
</evidence>
<dbReference type="InterPro" id="IPR051356">
    <property type="entry name" value="SOX/SOX-like_TF"/>
</dbReference>
<feature type="compositionally biased region" description="Polar residues" evidence="4">
    <location>
        <begin position="240"/>
        <end position="249"/>
    </location>
</feature>
<dbReference type="SUPFAM" id="SSF47095">
    <property type="entry name" value="HMG-box"/>
    <property type="match status" value="1"/>
</dbReference>
<keyword evidence="7" id="KW-1185">Reference proteome</keyword>
<name>A0A9P5N1R3_9AGAM</name>
<dbReference type="EMBL" id="WHVB01000003">
    <property type="protein sequence ID" value="KAF8484460.1"/>
    <property type="molecule type" value="Genomic_DNA"/>
</dbReference>
<feature type="region of interest" description="Disordered" evidence="4">
    <location>
        <begin position="104"/>
        <end position="133"/>
    </location>
</feature>
<dbReference type="GO" id="GO:0000978">
    <property type="term" value="F:RNA polymerase II cis-regulatory region sequence-specific DNA binding"/>
    <property type="evidence" value="ECO:0007669"/>
    <property type="project" value="TreeGrafter"/>
</dbReference>
<proteinExistence type="predicted"/>
<evidence type="ECO:0000256" key="2">
    <source>
        <dbReference type="ARBA" id="ARBA00023242"/>
    </source>
</evidence>
<evidence type="ECO:0000313" key="6">
    <source>
        <dbReference type="EMBL" id="KAF8484460.1"/>
    </source>
</evidence>